<reference evidence="1 2" key="1">
    <citation type="journal article" date="2014" name="Int. J. Syst. Evol. Microbiol.">
        <title>Nitrososphaera viennensis gen. nov., sp. nov., an aerobic and mesophilic, ammonia-oxidizing archaeon from soil and a member of the archaeal phylum Thaumarchaeota.</title>
        <authorList>
            <person name="Stieglmeier M."/>
            <person name="Klingl A."/>
            <person name="Alves R.J."/>
            <person name="Rittmann S.K."/>
            <person name="Melcher M."/>
            <person name="Leisch N."/>
            <person name="Schleper C."/>
        </authorList>
    </citation>
    <scope>NUCLEOTIDE SEQUENCE [LARGE SCALE GENOMIC DNA]</scope>
    <source>
        <strain evidence="1">EN76</strain>
    </source>
</reference>
<keyword evidence="2" id="KW-1185">Reference proteome</keyword>
<protein>
    <recommendedName>
        <fullName evidence="3">DUF839 domain-containing protein</fullName>
    </recommendedName>
</protein>
<evidence type="ECO:0000313" key="1">
    <source>
        <dbReference type="EMBL" id="AIC16345.1"/>
    </source>
</evidence>
<dbReference type="KEGG" id="nvn:NVIE_020840"/>
<organism evidence="1 2">
    <name type="scientific">Nitrososphaera viennensis EN76</name>
    <dbReference type="NCBI Taxonomy" id="926571"/>
    <lineage>
        <taxon>Archaea</taxon>
        <taxon>Nitrososphaerota</taxon>
        <taxon>Nitrososphaeria</taxon>
        <taxon>Nitrososphaerales</taxon>
        <taxon>Nitrososphaeraceae</taxon>
        <taxon>Nitrososphaera</taxon>
    </lineage>
</organism>
<dbReference type="RefSeq" id="WP_075055120.1">
    <property type="nucleotide sequence ID" value="NZ_CP007536.1"/>
</dbReference>
<dbReference type="OrthoDB" id="380781at2157"/>
<proteinExistence type="predicted"/>
<dbReference type="GeneID" id="74947326"/>
<dbReference type="HOGENOM" id="CLU_040772_0_0_2"/>
<name>A0A060HMG2_9ARCH</name>
<evidence type="ECO:0000313" key="2">
    <source>
        <dbReference type="Proteomes" id="UP000027093"/>
    </source>
</evidence>
<evidence type="ECO:0008006" key="3">
    <source>
        <dbReference type="Google" id="ProtNLM"/>
    </source>
</evidence>
<dbReference type="STRING" id="926571.NVIE_020840"/>
<accession>A0A060HMG2</accession>
<dbReference type="EMBL" id="CP007536">
    <property type="protein sequence ID" value="AIC16345.1"/>
    <property type="molecule type" value="Genomic_DNA"/>
</dbReference>
<gene>
    <name evidence="1" type="ORF">NVIE_020840</name>
</gene>
<dbReference type="Proteomes" id="UP000027093">
    <property type="component" value="Chromosome"/>
</dbReference>
<sequence>MKVANFYAIVSAVALVGVLLLSPAATIAGASAASGGFLTGAAPYVTVADPASASVKAIITSGDKIGDYTFANIPDGIGAYVIKVDKKLDVFISHELNNGTNHGGFAKVSELVLNKDGEVIEQQLVIDGSQQYERFCSSSLVDGHGFTHPVYFANEEVSDGLVVGVDARTGKVTEMPWLGRLSHENTIHVPYFEKTAGKTVMITTEDGEATESEVYMYVADSPKDFMKGKGQLYVFSALENTTTNSWDDIYFSTGRVAGRFVPVSWDYKTQDAASLHAAAHAAGAFSFIRPEDAAMDKRDGHENVMYMADTGNDKDENGAAIPPGANGQSWERGRMYKFAFTDPRNPTKASFQVIMDGNDPAAPGYNASLSLGMSNPDNIDTSEKSLMIQEDRIGVTRSDPSSPYDIANNAKIIRVSLDSIDAGHADMKVVAHVNQNADRAAKHGDWESSGILDVSEFFGNGSWLVDVQAHSIKEGGQLLLLKVDGS</sequence>
<dbReference type="AlphaFoldDB" id="A0A060HMG2"/>